<keyword evidence="3" id="KW-1185">Reference proteome</keyword>
<dbReference type="AlphaFoldDB" id="A0A840XF45"/>
<dbReference type="RefSeq" id="WP_165879073.1">
    <property type="nucleotide sequence ID" value="NZ_BAAANZ010000030.1"/>
</dbReference>
<organism evidence="2 3">
    <name type="scientific">Microcella frigidaquae</name>
    <dbReference type="NCBI Taxonomy" id="424758"/>
    <lineage>
        <taxon>Bacteria</taxon>
        <taxon>Bacillati</taxon>
        <taxon>Actinomycetota</taxon>
        <taxon>Actinomycetes</taxon>
        <taxon>Micrococcales</taxon>
        <taxon>Microbacteriaceae</taxon>
        <taxon>Microcella</taxon>
    </lineage>
</organism>
<reference evidence="2 3" key="1">
    <citation type="submission" date="2020-08" db="EMBL/GenBank/DDBJ databases">
        <title>Sequencing the genomes of 1000 actinobacteria strains.</title>
        <authorList>
            <person name="Klenk H.-P."/>
        </authorList>
    </citation>
    <scope>NUCLEOTIDE SEQUENCE [LARGE SCALE GENOMIC DNA]</scope>
    <source>
        <strain evidence="2 3">DSM 23889</strain>
    </source>
</reference>
<comment type="caution">
    <text evidence="2">The sequence shown here is derived from an EMBL/GenBank/DDBJ whole genome shotgun (WGS) entry which is preliminary data.</text>
</comment>
<keyword evidence="1" id="KW-0472">Membrane</keyword>
<evidence type="ECO:0000313" key="3">
    <source>
        <dbReference type="Proteomes" id="UP000552883"/>
    </source>
</evidence>
<keyword evidence="1" id="KW-0812">Transmembrane</keyword>
<name>A0A840XF45_9MICO</name>
<feature type="transmembrane region" description="Helical" evidence="1">
    <location>
        <begin position="43"/>
        <end position="60"/>
    </location>
</feature>
<dbReference type="EMBL" id="JACHBS010000001">
    <property type="protein sequence ID" value="MBB5617122.1"/>
    <property type="molecule type" value="Genomic_DNA"/>
</dbReference>
<accession>A0A840XF45</accession>
<proteinExistence type="predicted"/>
<evidence type="ECO:0000256" key="1">
    <source>
        <dbReference type="SAM" id="Phobius"/>
    </source>
</evidence>
<gene>
    <name evidence="2" type="ORF">BJ959_000618</name>
</gene>
<dbReference type="Proteomes" id="UP000552883">
    <property type="component" value="Unassembled WGS sequence"/>
</dbReference>
<keyword evidence="1" id="KW-1133">Transmembrane helix</keyword>
<protein>
    <submittedName>
        <fullName evidence="2">Uncharacterized protein</fullName>
    </submittedName>
</protein>
<evidence type="ECO:0000313" key="2">
    <source>
        <dbReference type="EMBL" id="MBB5617122.1"/>
    </source>
</evidence>
<sequence length="208" mass="20857">MTADPRLIARRHRIGASLLVSIVATVVAAAVHAAAGGGIPSVPALAVALLLSLGLGMLAVGRRLTRGRTAVGVLVDQVVFHSVFAFFGTASVAASAASAPLVGAGHSHGAPLPALAAEPIAGAPESVMAVSHLVAAVLAYGMLRSGVRAVETVLRALGRAVARALDVPVALAPLPRPRVLARAAGAITLLRRQLRLPEGRGPPLLAVV</sequence>